<evidence type="ECO:0000313" key="1">
    <source>
        <dbReference type="EMBL" id="GBG94097.1"/>
    </source>
</evidence>
<comment type="caution">
    <text evidence="1">The sequence shown here is derived from an EMBL/GenBank/DDBJ whole genome shotgun (WGS) entry which is preliminary data.</text>
</comment>
<organism evidence="1 2">
    <name type="scientific">Ligilactobacillus salitolerans</name>
    <dbReference type="NCBI Taxonomy" id="1808352"/>
    <lineage>
        <taxon>Bacteria</taxon>
        <taxon>Bacillati</taxon>
        <taxon>Bacillota</taxon>
        <taxon>Bacilli</taxon>
        <taxon>Lactobacillales</taxon>
        <taxon>Lactobacillaceae</taxon>
        <taxon>Ligilactobacillus</taxon>
    </lineage>
</organism>
<dbReference type="OrthoDB" id="2249034at2"/>
<dbReference type="AlphaFoldDB" id="A0A401IRF3"/>
<name>A0A401IRF3_9LACO</name>
<evidence type="ECO:0000313" key="2">
    <source>
        <dbReference type="Proteomes" id="UP000286848"/>
    </source>
</evidence>
<reference evidence="1 2" key="1">
    <citation type="journal article" date="2019" name="Int. J. Syst. Evol. Microbiol.">
        <title>Lactobacillus salitolerans sp. nov., a novel lactic acid bacterium isolated from spent mushroom substrates.</title>
        <authorList>
            <person name="Tohno M."/>
            <person name="Tanizawa Y."/>
            <person name="Kojima Y."/>
            <person name="Sakamoto M."/>
            <person name="Nakamura Y."/>
            <person name="Ohkuma M."/>
            <person name="Kobayashi H."/>
        </authorList>
    </citation>
    <scope>NUCLEOTIDE SEQUENCE [LARGE SCALE GENOMIC DNA]</scope>
    <source>
        <strain evidence="1 2">YK43</strain>
    </source>
</reference>
<accession>A0A401IRF3</accession>
<dbReference type="RefSeq" id="WP_124975193.1">
    <property type="nucleotide sequence ID" value="NZ_BFFP01000006.1"/>
</dbReference>
<dbReference type="Proteomes" id="UP000286848">
    <property type="component" value="Unassembled WGS sequence"/>
</dbReference>
<protein>
    <submittedName>
        <fullName evidence="1">Uncharacterized protein</fullName>
    </submittedName>
</protein>
<proteinExistence type="predicted"/>
<sequence>MQVNDFISSTANLEPELELFLEVGSTPKALSTIERYEDCVILVTGRTALRLKEIHSSLSSVPLTAKIRLKDETDVAPLFGFRRVDNQLYCK</sequence>
<gene>
    <name evidence="1" type="ORF">LFYK43_05560</name>
</gene>
<keyword evidence="2" id="KW-1185">Reference proteome</keyword>
<dbReference type="EMBL" id="BFFP01000006">
    <property type="protein sequence ID" value="GBG94097.1"/>
    <property type="molecule type" value="Genomic_DNA"/>
</dbReference>